<dbReference type="InterPro" id="IPR000620">
    <property type="entry name" value="EamA_dom"/>
</dbReference>
<evidence type="ECO:0000256" key="5">
    <source>
        <dbReference type="ARBA" id="ARBA00023136"/>
    </source>
</evidence>
<feature type="transmembrane region" description="Helical" evidence="6">
    <location>
        <begin position="67"/>
        <end position="88"/>
    </location>
</feature>
<feature type="transmembrane region" description="Helical" evidence="6">
    <location>
        <begin position="94"/>
        <end position="114"/>
    </location>
</feature>
<comment type="subcellular location">
    <subcellularLocation>
        <location evidence="1">Cell membrane</location>
        <topology evidence="1">Multi-pass membrane protein</topology>
    </subcellularLocation>
</comment>
<sequence>MNKIIVITLFFLVSVTWGTTWIAMKIAVETIPPFFATGIRFLVASPLLIILSYLTKTPLLFPYGQRRFQIFISIFYFSIPFTLMLYGGSYVNSSISSIIFANMPVLVLLISHIYLKKKINFIQKIGMVISLITLFFVLLINLKSECFFQWKGILSLLLALLSHAIIYVECQKKSCNVSVITFNALPSLMSGIFLSTISWFIESPNITVFSTRSILAIFYLGNFCGICGILSYFYLQKRVNSFYASIVFLIFPLISSFLEIYIYKKTILLYELWFFLPSGLGILLTLIPINFFKNVIRFSK</sequence>
<evidence type="ECO:0000256" key="2">
    <source>
        <dbReference type="ARBA" id="ARBA00022475"/>
    </source>
</evidence>
<dbReference type="OrthoDB" id="20414at2"/>
<keyword evidence="4 6" id="KW-1133">Transmembrane helix</keyword>
<evidence type="ECO:0000256" key="6">
    <source>
        <dbReference type="SAM" id="Phobius"/>
    </source>
</evidence>
<feature type="transmembrane region" description="Helical" evidence="6">
    <location>
        <begin position="121"/>
        <end position="142"/>
    </location>
</feature>
<proteinExistence type="predicted"/>
<dbReference type="PANTHER" id="PTHR32322">
    <property type="entry name" value="INNER MEMBRANE TRANSPORTER"/>
    <property type="match status" value="1"/>
</dbReference>
<dbReference type="InterPro" id="IPR037185">
    <property type="entry name" value="EmrE-like"/>
</dbReference>
<evidence type="ECO:0000256" key="4">
    <source>
        <dbReference type="ARBA" id="ARBA00022989"/>
    </source>
</evidence>
<keyword evidence="5 6" id="KW-0472">Membrane</keyword>
<feature type="domain" description="EamA" evidence="7">
    <location>
        <begin position="6"/>
        <end position="138"/>
    </location>
</feature>
<evidence type="ECO:0000313" key="9">
    <source>
        <dbReference type="Proteomes" id="UP000271533"/>
    </source>
</evidence>
<feature type="domain" description="EamA" evidence="7">
    <location>
        <begin position="150"/>
        <end position="286"/>
    </location>
</feature>
<evidence type="ECO:0000259" key="7">
    <source>
        <dbReference type="Pfam" id="PF00892"/>
    </source>
</evidence>
<feature type="transmembrane region" description="Helical" evidence="6">
    <location>
        <begin position="274"/>
        <end position="292"/>
    </location>
</feature>
<dbReference type="Proteomes" id="UP000271533">
    <property type="component" value="Chromosome"/>
</dbReference>
<keyword evidence="3 6" id="KW-0812">Transmembrane</keyword>
<dbReference type="RefSeq" id="WP_158361350.1">
    <property type="nucleotide sequence ID" value="NZ_CP032759.1"/>
</dbReference>
<dbReference type="AlphaFoldDB" id="A0A3G2I5S7"/>
<evidence type="ECO:0000256" key="3">
    <source>
        <dbReference type="ARBA" id="ARBA00022692"/>
    </source>
</evidence>
<feature type="transmembrane region" description="Helical" evidence="6">
    <location>
        <begin position="148"/>
        <end position="168"/>
    </location>
</feature>
<dbReference type="Pfam" id="PF00892">
    <property type="entry name" value="EamA"/>
    <property type="match status" value="2"/>
</dbReference>
<keyword evidence="2" id="KW-1003">Cell membrane</keyword>
<gene>
    <name evidence="8" type="ORF">D8S97_02350</name>
</gene>
<evidence type="ECO:0000256" key="1">
    <source>
        <dbReference type="ARBA" id="ARBA00004651"/>
    </source>
</evidence>
<feature type="transmembrane region" description="Helical" evidence="6">
    <location>
        <begin position="213"/>
        <end position="235"/>
    </location>
</feature>
<dbReference type="SUPFAM" id="SSF103481">
    <property type="entry name" value="Multidrug resistance efflux transporter EmrE"/>
    <property type="match status" value="2"/>
</dbReference>
<dbReference type="PANTHER" id="PTHR32322:SF14">
    <property type="entry name" value="PROTEIN PAGO"/>
    <property type="match status" value="1"/>
</dbReference>
<dbReference type="EMBL" id="CP032759">
    <property type="protein sequence ID" value="AYN24784.1"/>
    <property type="molecule type" value="Genomic_DNA"/>
</dbReference>
<name>A0A3G2I5S7_BUCRM</name>
<feature type="transmembrane region" description="Helical" evidence="6">
    <location>
        <begin position="242"/>
        <end position="262"/>
    </location>
</feature>
<dbReference type="InterPro" id="IPR050638">
    <property type="entry name" value="AA-Vitamin_Transporters"/>
</dbReference>
<feature type="transmembrane region" description="Helical" evidence="6">
    <location>
        <begin position="180"/>
        <end position="201"/>
    </location>
</feature>
<protein>
    <submittedName>
        <fullName evidence="8">DMT family transporter</fullName>
    </submittedName>
</protein>
<reference evidence="8 9" key="1">
    <citation type="submission" date="2018-10" db="EMBL/GenBank/DDBJ databases">
        <title>Genome sequence of the corn leaf aphid (Rhopalosiphum maidis Fitch).</title>
        <authorList>
            <person name="Chen W."/>
            <person name="Shakir S."/>
            <person name="Bigham M."/>
            <person name="Fei Z."/>
            <person name="Jander G."/>
        </authorList>
    </citation>
    <scope>NUCLEOTIDE SEQUENCE [LARGE SCALE GENOMIC DNA]</scope>
    <source>
        <strain evidence="8 9">BTI</strain>
    </source>
</reference>
<accession>A0A3G2I5S7</accession>
<feature type="transmembrane region" description="Helical" evidence="6">
    <location>
        <begin position="34"/>
        <end position="55"/>
    </location>
</feature>
<organism evidence="8 9">
    <name type="scientific">Buchnera aphidicola subsp. Rhopalosiphum maidis</name>
    <dbReference type="NCBI Taxonomy" id="118109"/>
    <lineage>
        <taxon>Bacteria</taxon>
        <taxon>Pseudomonadati</taxon>
        <taxon>Pseudomonadota</taxon>
        <taxon>Gammaproteobacteria</taxon>
        <taxon>Enterobacterales</taxon>
        <taxon>Erwiniaceae</taxon>
        <taxon>Buchnera</taxon>
    </lineage>
</organism>
<dbReference type="GO" id="GO:0016020">
    <property type="term" value="C:membrane"/>
    <property type="evidence" value="ECO:0007669"/>
    <property type="project" value="UniProtKB-SubCell"/>
</dbReference>
<evidence type="ECO:0000313" key="8">
    <source>
        <dbReference type="EMBL" id="AYN24784.1"/>
    </source>
</evidence>